<feature type="transmembrane region" description="Helical" evidence="1">
    <location>
        <begin position="169"/>
        <end position="185"/>
    </location>
</feature>
<keyword evidence="1" id="KW-0472">Membrane</keyword>
<name>A0ABT8RMY4_9FLAO</name>
<evidence type="ECO:0000313" key="2">
    <source>
        <dbReference type="EMBL" id="MDO1512244.1"/>
    </source>
</evidence>
<keyword evidence="3" id="KW-1185">Reference proteome</keyword>
<dbReference type="EMBL" id="JAUKUC010000001">
    <property type="protein sequence ID" value="MDO1512244.1"/>
    <property type="molecule type" value="Genomic_DNA"/>
</dbReference>
<sequence length="186" mass="21527">MSRYWPKTTQPYNFFTMRMTTGLRMRIIHRYLGFFLAGIMAMYAISGIIMIFRTTDFLKSEKITTQQLKPNLSAEELSGALRIKGGVKPERTLGDIIYFKQGEYNTETGLATVKKMELPYILDKMEHLHKATTNSPVYFLNIFFGLSLLFFVISSFWMFMPKTTVFKKGLYFTLGGMVLTILLLFV</sequence>
<gene>
    <name evidence="2" type="ORF">Q2T41_06205</name>
</gene>
<keyword evidence="1" id="KW-0812">Transmembrane</keyword>
<comment type="caution">
    <text evidence="2">The sequence shown here is derived from an EMBL/GenBank/DDBJ whole genome shotgun (WGS) entry which is preliminary data.</text>
</comment>
<feature type="transmembrane region" description="Helical" evidence="1">
    <location>
        <begin position="137"/>
        <end position="157"/>
    </location>
</feature>
<dbReference type="Pfam" id="PF03929">
    <property type="entry name" value="PepSY_TM"/>
    <property type="match status" value="1"/>
</dbReference>
<accession>A0ABT8RMY4</accession>
<dbReference type="RefSeq" id="WP_304435360.1">
    <property type="nucleotide sequence ID" value="NZ_JAUKUC010000001.1"/>
</dbReference>
<keyword evidence="1" id="KW-1133">Transmembrane helix</keyword>
<feature type="transmembrane region" description="Helical" evidence="1">
    <location>
        <begin position="31"/>
        <end position="52"/>
    </location>
</feature>
<evidence type="ECO:0000313" key="3">
    <source>
        <dbReference type="Proteomes" id="UP001168579"/>
    </source>
</evidence>
<evidence type="ECO:0000256" key="1">
    <source>
        <dbReference type="SAM" id="Phobius"/>
    </source>
</evidence>
<dbReference type="Proteomes" id="UP001168579">
    <property type="component" value="Unassembled WGS sequence"/>
</dbReference>
<dbReference type="InterPro" id="IPR005625">
    <property type="entry name" value="PepSY-ass_TM"/>
</dbReference>
<protein>
    <submittedName>
        <fullName evidence="2">PepSY domain-containing protein</fullName>
    </submittedName>
</protein>
<organism evidence="2 3">
    <name type="scientific">Maribacter confluentis</name>
    <dbReference type="NCBI Taxonomy" id="1656093"/>
    <lineage>
        <taxon>Bacteria</taxon>
        <taxon>Pseudomonadati</taxon>
        <taxon>Bacteroidota</taxon>
        <taxon>Flavobacteriia</taxon>
        <taxon>Flavobacteriales</taxon>
        <taxon>Flavobacteriaceae</taxon>
        <taxon>Maribacter</taxon>
    </lineage>
</organism>
<reference evidence="2" key="1">
    <citation type="journal article" date="2014" name="Int. J. Syst. Evol. Microbiol.">
        <title>Complete genome of a new Firmicutes species belonging to the dominant human colonic microbiota ('Ruminococcus bicirculans') reveals two chromosomes and a selective capacity to utilize plant glucans.</title>
        <authorList>
            <consortium name="NISC Comparative Sequencing Program"/>
            <person name="Wegmann U."/>
            <person name="Louis P."/>
            <person name="Goesmann A."/>
            <person name="Henrissat B."/>
            <person name="Duncan S.H."/>
            <person name="Flint H.J."/>
        </authorList>
    </citation>
    <scope>NUCLEOTIDE SEQUENCE</scope>
    <source>
        <strain evidence="2">CECT 8869</strain>
    </source>
</reference>
<reference evidence="2" key="2">
    <citation type="submission" date="2023-06" db="EMBL/GenBank/DDBJ databases">
        <authorList>
            <person name="Lucena T."/>
            <person name="Sun Q."/>
        </authorList>
    </citation>
    <scope>NUCLEOTIDE SEQUENCE</scope>
    <source>
        <strain evidence="2">CECT 8869</strain>
    </source>
</reference>
<proteinExistence type="predicted"/>